<gene>
    <name evidence="5" type="ORF">FB45DRAFT_916506</name>
</gene>
<keyword evidence="6" id="KW-1185">Reference proteome</keyword>
<keyword evidence="4" id="KW-0378">Hydrolase</keyword>
<evidence type="ECO:0000256" key="2">
    <source>
        <dbReference type="ARBA" id="ARBA00008300"/>
    </source>
</evidence>
<evidence type="ECO:0000313" key="6">
    <source>
        <dbReference type="Proteomes" id="UP001221142"/>
    </source>
</evidence>
<comment type="caution">
    <text evidence="5">The sequence shown here is derived from an EMBL/GenBank/DDBJ whole genome shotgun (WGS) entry which is preliminary data.</text>
</comment>
<dbReference type="GO" id="GO:0019915">
    <property type="term" value="P:lipid storage"/>
    <property type="evidence" value="ECO:0007669"/>
    <property type="project" value="InterPro"/>
</dbReference>
<comment type="similarity">
    <text evidence="2">Belongs to the AB hydrolase superfamily. LDAH family.</text>
</comment>
<organism evidence="5 6">
    <name type="scientific">Roridomyces roridus</name>
    <dbReference type="NCBI Taxonomy" id="1738132"/>
    <lineage>
        <taxon>Eukaryota</taxon>
        <taxon>Fungi</taxon>
        <taxon>Dikarya</taxon>
        <taxon>Basidiomycota</taxon>
        <taxon>Agaricomycotina</taxon>
        <taxon>Agaricomycetes</taxon>
        <taxon>Agaricomycetidae</taxon>
        <taxon>Agaricales</taxon>
        <taxon>Marasmiineae</taxon>
        <taxon>Mycenaceae</taxon>
        <taxon>Roridomyces</taxon>
    </lineage>
</organism>
<evidence type="ECO:0000313" key="5">
    <source>
        <dbReference type="EMBL" id="KAJ7630764.1"/>
    </source>
</evidence>
<dbReference type="PANTHER" id="PTHR13390:SF0">
    <property type="entry name" value="LIPID DROPLET-ASSOCIATED HYDROLASE"/>
    <property type="match status" value="1"/>
</dbReference>
<dbReference type="Pfam" id="PF10230">
    <property type="entry name" value="LIDHydrolase"/>
    <property type="match status" value="1"/>
</dbReference>
<dbReference type="InterPro" id="IPR029058">
    <property type="entry name" value="AB_hydrolase_fold"/>
</dbReference>
<dbReference type="GO" id="GO:0016298">
    <property type="term" value="F:lipase activity"/>
    <property type="evidence" value="ECO:0007669"/>
    <property type="project" value="InterPro"/>
</dbReference>
<proteinExistence type="inferred from homology"/>
<dbReference type="PANTHER" id="PTHR13390">
    <property type="entry name" value="LIPASE"/>
    <property type="match status" value="1"/>
</dbReference>
<dbReference type="SUPFAM" id="SSF53474">
    <property type="entry name" value="alpha/beta-Hydrolases"/>
    <property type="match status" value="1"/>
</dbReference>
<reference evidence="5" key="1">
    <citation type="submission" date="2023-03" db="EMBL/GenBank/DDBJ databases">
        <title>Massive genome expansion in bonnet fungi (Mycena s.s.) driven by repeated elements and novel gene families across ecological guilds.</title>
        <authorList>
            <consortium name="Lawrence Berkeley National Laboratory"/>
            <person name="Harder C.B."/>
            <person name="Miyauchi S."/>
            <person name="Viragh M."/>
            <person name="Kuo A."/>
            <person name="Thoen E."/>
            <person name="Andreopoulos B."/>
            <person name="Lu D."/>
            <person name="Skrede I."/>
            <person name="Drula E."/>
            <person name="Henrissat B."/>
            <person name="Morin E."/>
            <person name="Kohler A."/>
            <person name="Barry K."/>
            <person name="LaButti K."/>
            <person name="Morin E."/>
            <person name="Salamov A."/>
            <person name="Lipzen A."/>
            <person name="Mereny Z."/>
            <person name="Hegedus B."/>
            <person name="Baldrian P."/>
            <person name="Stursova M."/>
            <person name="Weitz H."/>
            <person name="Taylor A."/>
            <person name="Grigoriev I.V."/>
            <person name="Nagy L.G."/>
            <person name="Martin F."/>
            <person name="Kauserud H."/>
        </authorList>
    </citation>
    <scope>NUCLEOTIDE SEQUENCE</scope>
    <source>
        <strain evidence="5">9284</strain>
    </source>
</reference>
<evidence type="ECO:0000256" key="4">
    <source>
        <dbReference type="ARBA" id="ARBA00022801"/>
    </source>
</evidence>
<dbReference type="EMBL" id="JARKIF010000009">
    <property type="protein sequence ID" value="KAJ7630764.1"/>
    <property type="molecule type" value="Genomic_DNA"/>
</dbReference>
<comment type="subcellular location">
    <subcellularLocation>
        <location evidence="1">Lipid droplet</location>
    </subcellularLocation>
</comment>
<accession>A0AAD7BUA5</accession>
<dbReference type="Proteomes" id="UP001221142">
    <property type="component" value="Unassembled WGS sequence"/>
</dbReference>
<dbReference type="AlphaFoldDB" id="A0AAD7BUA5"/>
<dbReference type="InterPro" id="IPR019363">
    <property type="entry name" value="LDAH"/>
</dbReference>
<protein>
    <recommendedName>
        <fullName evidence="7">Lipid droplet-associated hydrolase</fullName>
    </recommendedName>
</protein>
<sequence length="297" mass="33371">MLPPFLRPLNSAESYPPGQSLFDHPFGPVHSLWWDSCLETPDAVFLFIPGNPGLLNFYTEFLSSVHKSHPRMAVFGHAHLSHTPNLGAVKSSSLDAQVQSATEAVDAVRATFGQVKIVLCAHSVGAWIALQVLKCRPADIFHLFLLCPTITHIVDTPNGRKLSWFFASPIPWIVSWLSYMTRPLPLAFLFPKWSPPHRAVLRSLLNSPTSIFACLSMAHEEMQRIRDLDVTLMEESKMHFYFARKDDWVSRHRAAITHLFTGTNIVEGLEGVPHAFCIQYSEEVASQCSLWLNNIGL</sequence>
<evidence type="ECO:0008006" key="7">
    <source>
        <dbReference type="Google" id="ProtNLM"/>
    </source>
</evidence>
<name>A0AAD7BUA5_9AGAR</name>
<keyword evidence="3" id="KW-0551">Lipid droplet</keyword>
<evidence type="ECO:0000256" key="1">
    <source>
        <dbReference type="ARBA" id="ARBA00004502"/>
    </source>
</evidence>
<evidence type="ECO:0000256" key="3">
    <source>
        <dbReference type="ARBA" id="ARBA00022677"/>
    </source>
</evidence>
<dbReference type="Gene3D" id="3.40.50.1820">
    <property type="entry name" value="alpha/beta hydrolase"/>
    <property type="match status" value="1"/>
</dbReference>
<dbReference type="GO" id="GO:0005811">
    <property type="term" value="C:lipid droplet"/>
    <property type="evidence" value="ECO:0007669"/>
    <property type="project" value="UniProtKB-SubCell"/>
</dbReference>